<reference evidence="16" key="1">
    <citation type="submission" date="2022-11" db="EMBL/GenBank/DDBJ databases">
        <authorList>
            <person name="Petersen C."/>
        </authorList>
    </citation>
    <scope>NUCLEOTIDE SEQUENCE</scope>
    <source>
        <strain evidence="16">IBT 20477</strain>
    </source>
</reference>
<dbReference type="PANTHER" id="PTHR43069">
    <property type="entry name" value="FUMARYLACETOACETASE"/>
    <property type="match status" value="1"/>
</dbReference>
<dbReference type="Proteomes" id="UP001150942">
    <property type="component" value="Unassembled WGS sequence"/>
</dbReference>
<dbReference type="InterPro" id="IPR036462">
    <property type="entry name" value="Fumarylacetoacetase_N_sf"/>
</dbReference>
<dbReference type="EMBL" id="JAPQKQ010000001">
    <property type="protein sequence ID" value="KAJ5214604.1"/>
    <property type="molecule type" value="Genomic_DNA"/>
</dbReference>
<dbReference type="GO" id="GO:0006559">
    <property type="term" value="P:L-phenylalanine catabolic process"/>
    <property type="evidence" value="ECO:0007669"/>
    <property type="project" value="UniProtKB-UniRule"/>
</dbReference>
<dbReference type="InterPro" id="IPR011234">
    <property type="entry name" value="Fumarylacetoacetase-like_C"/>
</dbReference>
<proteinExistence type="inferred from homology"/>
<dbReference type="SUPFAM" id="SSF56529">
    <property type="entry name" value="FAH"/>
    <property type="match status" value="1"/>
</dbReference>
<evidence type="ECO:0000256" key="5">
    <source>
        <dbReference type="ARBA" id="ARBA00022801"/>
    </source>
</evidence>
<gene>
    <name evidence="16" type="ORF">N7449_001773</name>
</gene>
<evidence type="ECO:0000256" key="8">
    <source>
        <dbReference type="ARBA" id="ARBA00022878"/>
    </source>
</evidence>
<feature type="binding site" evidence="12">
    <location>
        <position position="241"/>
    </location>
    <ligand>
        <name>Mg(2+)</name>
        <dbReference type="ChEBI" id="CHEBI:18420"/>
    </ligand>
</feature>
<evidence type="ECO:0000259" key="15">
    <source>
        <dbReference type="Pfam" id="PF09298"/>
    </source>
</evidence>
<keyword evidence="7 12" id="KW-0460">Magnesium</keyword>
<feature type="domain" description="Fumarylacetoacetase N-terminal" evidence="15">
    <location>
        <begin position="18"/>
        <end position="129"/>
    </location>
</feature>
<comment type="catalytic activity">
    <reaction evidence="13">
        <text>4-fumarylacetoacetate + H2O = acetoacetate + fumarate + H(+)</text>
        <dbReference type="Rhea" id="RHEA:10244"/>
        <dbReference type="ChEBI" id="CHEBI:13705"/>
        <dbReference type="ChEBI" id="CHEBI:15377"/>
        <dbReference type="ChEBI" id="CHEBI:15378"/>
        <dbReference type="ChEBI" id="CHEBI:18034"/>
        <dbReference type="ChEBI" id="CHEBI:29806"/>
        <dbReference type="EC" id="3.7.1.2"/>
    </reaction>
</comment>
<reference evidence="16" key="2">
    <citation type="journal article" date="2023" name="IMA Fungus">
        <title>Comparative genomic study of the Penicillium genus elucidates a diverse pangenome and 15 lateral gene transfer events.</title>
        <authorList>
            <person name="Petersen C."/>
            <person name="Sorensen T."/>
            <person name="Nielsen M.R."/>
            <person name="Sondergaard T.E."/>
            <person name="Sorensen J.L."/>
            <person name="Fitzpatrick D.A."/>
            <person name="Frisvad J.C."/>
            <person name="Nielsen K.L."/>
        </authorList>
    </citation>
    <scope>NUCLEOTIDE SEQUENCE</scope>
    <source>
        <strain evidence="16">IBT 20477</strain>
    </source>
</reference>
<evidence type="ECO:0000256" key="6">
    <source>
        <dbReference type="ARBA" id="ARBA00022837"/>
    </source>
</evidence>
<protein>
    <recommendedName>
        <fullName evidence="3 13">Fumarylacetoacetase</fullName>
        <ecNumber evidence="3 13">3.7.1.2</ecNumber>
    </recommendedName>
    <alternativeName>
        <fullName evidence="13">Fumarylacetoacetate hydrolase</fullName>
    </alternativeName>
</protein>
<sequence length="435" mass="47146">MVAWPIPVPSGSPFTLASLPYGIFSTAHREVKRVGVAIGDFILDLSSIECSSTFKAILEGFENGRNDSFIFRSGDLTLSNFAILPASTRRRFRQQLIDWLNDRNSPLFQDATLNMATFVPMKDATMYLPFKIGAFSDFMCSDVHIANCSRIVGASTPLNHYAMPIGYNGRASSVVVESTPVHRPYGIIRDKETNKFAFKASAEMDYEAELGIFISQPVPAGKVISADEAEDHIFGFVLLNDWSARDIQFSEMTPLGPFNGKAFATSISPWVVPLEALESARCPSSSVDLRSGGSAGASHLRHAKTETTWDIEYEVSVIRSSSVDKVTILTTRSNLRDLRWSPGQMVAHLASSGCGLNTGDLLGTGTISSPGDSPKLRTLGCLLELTESGKVPAGEHEGDKLTFLNDGDEVLMTARVAGGTLGLGTLRNQLQAPQR</sequence>
<evidence type="ECO:0000256" key="11">
    <source>
        <dbReference type="PIRSR" id="PIRSR605959-2"/>
    </source>
</evidence>
<name>A0A9W9N7C5_9EURO</name>
<dbReference type="GO" id="GO:0016853">
    <property type="term" value="F:isomerase activity"/>
    <property type="evidence" value="ECO:0007669"/>
    <property type="project" value="UniProtKB-KW"/>
</dbReference>
<dbReference type="Gene3D" id="2.30.30.230">
    <property type="entry name" value="Fumarylacetoacetase, N-terminal domain"/>
    <property type="match status" value="1"/>
</dbReference>
<dbReference type="EC" id="3.7.1.2" evidence="3 13"/>
<keyword evidence="8 13" id="KW-0828">Tyrosine catabolism</keyword>
<dbReference type="InterPro" id="IPR005959">
    <property type="entry name" value="Fumarylacetoacetase"/>
</dbReference>
<feature type="binding site" evidence="12">
    <location>
        <position position="261"/>
    </location>
    <ligand>
        <name>Mg(2+)</name>
        <dbReference type="ChEBI" id="CHEBI:18420"/>
    </ligand>
</feature>
<dbReference type="SUPFAM" id="SSF63433">
    <property type="entry name" value="Fumarylacetoacetate hydrolase, FAH, N-terminal domain"/>
    <property type="match status" value="1"/>
</dbReference>
<dbReference type="PANTHER" id="PTHR43069:SF5">
    <property type="entry name" value="FUMARYLACETOACETASE"/>
    <property type="match status" value="1"/>
</dbReference>
<feature type="binding site" evidence="12">
    <location>
        <position position="207"/>
    </location>
    <ligand>
        <name>Ca(2+)</name>
        <dbReference type="ChEBI" id="CHEBI:29108"/>
    </ligand>
</feature>
<dbReference type="Pfam" id="PF09298">
    <property type="entry name" value="FAA_hydrolase_N"/>
    <property type="match status" value="1"/>
</dbReference>
<evidence type="ECO:0000256" key="9">
    <source>
        <dbReference type="ARBA" id="ARBA00023232"/>
    </source>
</evidence>
<evidence type="ECO:0000256" key="13">
    <source>
        <dbReference type="RuleBase" id="RU366008"/>
    </source>
</evidence>
<keyword evidence="9 13" id="KW-0585">Phenylalanine catabolism</keyword>
<feature type="binding site" evidence="11">
    <location>
        <position position="248"/>
    </location>
    <ligand>
        <name>substrate</name>
    </ligand>
</feature>
<dbReference type="Pfam" id="PF01557">
    <property type="entry name" value="FAA_hydrolase"/>
    <property type="match status" value="1"/>
</dbReference>
<accession>A0A9W9N7C5</accession>
<feature type="binding site" evidence="12">
    <location>
        <position position="241"/>
    </location>
    <ligand>
        <name>Ca(2+)</name>
        <dbReference type="ChEBI" id="CHEBI:29108"/>
    </ligand>
</feature>
<comment type="similarity">
    <text evidence="2 13">Belongs to the FAH family.</text>
</comment>
<evidence type="ECO:0000313" key="16">
    <source>
        <dbReference type="EMBL" id="KAJ5214604.1"/>
    </source>
</evidence>
<evidence type="ECO:0000256" key="12">
    <source>
        <dbReference type="PIRSR" id="PIRSR605959-3"/>
    </source>
</evidence>
<dbReference type="GO" id="GO:1902000">
    <property type="term" value="P:homogentisate catabolic process"/>
    <property type="evidence" value="ECO:0007669"/>
    <property type="project" value="TreeGrafter"/>
</dbReference>
<evidence type="ECO:0000259" key="14">
    <source>
        <dbReference type="Pfam" id="PF01557"/>
    </source>
</evidence>
<evidence type="ECO:0000256" key="4">
    <source>
        <dbReference type="ARBA" id="ARBA00022723"/>
    </source>
</evidence>
<dbReference type="InterPro" id="IPR015377">
    <property type="entry name" value="Fumarylacetoacetase_N"/>
</dbReference>
<keyword evidence="5 13" id="KW-0378">Hydrolase</keyword>
<dbReference type="Gene3D" id="3.90.850.10">
    <property type="entry name" value="Fumarylacetoacetase-like, C-terminal domain"/>
    <property type="match status" value="1"/>
</dbReference>
<comment type="caution">
    <text evidence="16">The sequence shown here is derived from an EMBL/GenBank/DDBJ whole genome shotgun (WGS) entry which is preliminary data.</text>
</comment>
<feature type="binding site" evidence="11">
    <location>
        <position position="366"/>
    </location>
    <ligand>
        <name>substrate</name>
    </ligand>
</feature>
<keyword evidence="16" id="KW-0413">Isomerase</keyword>
<feature type="binding site" evidence="12">
    <location>
        <position position="265"/>
    </location>
    <ligand>
        <name>Mg(2+)</name>
        <dbReference type="ChEBI" id="CHEBI:18420"/>
    </ligand>
</feature>
<keyword evidence="4 12" id="KW-0479">Metal-binding</keyword>
<comment type="pathway">
    <text evidence="1 13">Amino-acid degradation; L-phenylalanine degradation; acetoacetate and fumarate from L-phenylalanine: step 6/6.</text>
</comment>
<keyword evidence="17" id="KW-1185">Reference proteome</keyword>
<evidence type="ECO:0000313" key="17">
    <source>
        <dbReference type="Proteomes" id="UP001150942"/>
    </source>
</evidence>
<comment type="cofactor">
    <cofactor evidence="13">
        <name>Mg(2+)</name>
        <dbReference type="ChEBI" id="CHEBI:18420"/>
    </cofactor>
    <cofactor evidence="13">
        <name>Ca(2+)</name>
        <dbReference type="ChEBI" id="CHEBI:29108"/>
    </cofactor>
</comment>
<evidence type="ECO:0000256" key="10">
    <source>
        <dbReference type="PIRSR" id="PIRSR605959-1"/>
    </source>
</evidence>
<evidence type="ECO:0000256" key="7">
    <source>
        <dbReference type="ARBA" id="ARBA00022842"/>
    </source>
</evidence>
<organism evidence="16 17">
    <name type="scientific">Penicillium cf. viridicatum</name>
    <dbReference type="NCBI Taxonomy" id="2972119"/>
    <lineage>
        <taxon>Eukaryota</taxon>
        <taxon>Fungi</taxon>
        <taxon>Dikarya</taxon>
        <taxon>Ascomycota</taxon>
        <taxon>Pezizomycotina</taxon>
        <taxon>Eurotiomycetes</taxon>
        <taxon>Eurotiomycetidae</taxon>
        <taxon>Eurotiales</taxon>
        <taxon>Aspergillaceae</taxon>
        <taxon>Penicillium</taxon>
    </lineage>
</organism>
<keyword evidence="6 12" id="KW-0106">Calcium</keyword>
<feature type="binding site" evidence="12">
    <location>
        <position position="137"/>
    </location>
    <ligand>
        <name>Ca(2+)</name>
        <dbReference type="ChEBI" id="CHEBI:29108"/>
    </ligand>
</feature>
<evidence type="ECO:0000256" key="1">
    <source>
        <dbReference type="ARBA" id="ARBA00004782"/>
    </source>
</evidence>
<feature type="binding site" evidence="12">
    <location>
        <position position="209"/>
    </location>
    <ligand>
        <name>Ca(2+)</name>
        <dbReference type="ChEBI" id="CHEBI:29108"/>
    </ligand>
</feature>
<dbReference type="GO" id="GO:0046872">
    <property type="term" value="F:metal ion binding"/>
    <property type="evidence" value="ECO:0007669"/>
    <property type="project" value="UniProtKB-UniRule"/>
</dbReference>
<feature type="domain" description="Fumarylacetoacetase-like C-terminal" evidence="14">
    <location>
        <begin position="137"/>
        <end position="430"/>
    </location>
</feature>
<dbReference type="GO" id="GO:0006572">
    <property type="term" value="P:L-tyrosine catabolic process"/>
    <property type="evidence" value="ECO:0007669"/>
    <property type="project" value="UniProtKB-UniRule"/>
</dbReference>
<dbReference type="InterPro" id="IPR036663">
    <property type="entry name" value="Fumarylacetoacetase_C_sf"/>
</dbReference>
<dbReference type="AlphaFoldDB" id="A0A9W9N7C5"/>
<feature type="active site" description="Proton acceptor" evidence="10">
    <location>
        <position position="144"/>
    </location>
</feature>
<evidence type="ECO:0000256" key="3">
    <source>
        <dbReference type="ARBA" id="ARBA00012094"/>
    </source>
</evidence>
<evidence type="ECO:0000256" key="2">
    <source>
        <dbReference type="ARBA" id="ARBA00010211"/>
    </source>
</evidence>
<dbReference type="OrthoDB" id="9971669at2759"/>
<dbReference type="GO" id="GO:0004334">
    <property type="term" value="F:fumarylacetoacetase activity"/>
    <property type="evidence" value="ECO:0007669"/>
    <property type="project" value="UniProtKB-UniRule"/>
</dbReference>